<dbReference type="EMBL" id="LJCR01000358">
    <property type="protein sequence ID" value="KPV53040.1"/>
    <property type="molecule type" value="Genomic_DNA"/>
</dbReference>
<dbReference type="GO" id="GO:0042602">
    <property type="term" value="F:riboflavin reductase (NADPH) activity"/>
    <property type="evidence" value="ECO:0007669"/>
    <property type="project" value="TreeGrafter"/>
</dbReference>
<proteinExistence type="inferred from homology"/>
<reference evidence="4 5" key="1">
    <citation type="submission" date="2015-09" db="EMBL/GenBank/DDBJ databases">
        <title>Draft genome sequence of Kouleothrix aurantiaca JCM 19913.</title>
        <authorList>
            <person name="Hemp J."/>
        </authorList>
    </citation>
    <scope>NUCLEOTIDE SEQUENCE [LARGE SCALE GENOMIC DNA]</scope>
    <source>
        <strain evidence="4 5">COM-B</strain>
    </source>
</reference>
<dbReference type="Pfam" id="PF01613">
    <property type="entry name" value="Flavin_Reduct"/>
    <property type="match status" value="1"/>
</dbReference>
<evidence type="ECO:0000313" key="5">
    <source>
        <dbReference type="Proteomes" id="UP000050509"/>
    </source>
</evidence>
<dbReference type="PANTHER" id="PTHR30466:SF11">
    <property type="entry name" value="FLAVIN-DEPENDENT MONOOXYGENASE, REDUCTASE SUBUNIT HSAB"/>
    <property type="match status" value="1"/>
</dbReference>
<feature type="domain" description="Flavin reductase like" evidence="3">
    <location>
        <begin position="12"/>
        <end position="154"/>
    </location>
</feature>
<comment type="similarity">
    <text evidence="1">Belongs to the non-flavoprotein flavin reductase family.</text>
</comment>
<dbReference type="AlphaFoldDB" id="A0A0P9DS61"/>
<keyword evidence="2" id="KW-0560">Oxidoreductase</keyword>
<keyword evidence="5" id="KW-1185">Reference proteome</keyword>
<protein>
    <submittedName>
        <fullName evidence="4">Flavin reductase</fullName>
    </submittedName>
</protein>
<name>A0A0P9DS61_9CHLR</name>
<sequence>MTIDEARFRQTLGYFASGVTVVTTGQEGDFHGMTVSSFSSLSLNPPLILICIDKAVPTHDILARSGQFVVNVLEKRQEHLSRRFATSNADKFRGIAWHMGTLGIPVLDNVLAVIECQISTTYDGGDHTIFAGTVIDTEVHEGTPLLYYRRGYHELK</sequence>
<comment type="caution">
    <text evidence="4">The sequence shown here is derived from an EMBL/GenBank/DDBJ whole genome shotgun (WGS) entry which is preliminary data.</text>
</comment>
<dbReference type="SUPFAM" id="SSF50475">
    <property type="entry name" value="FMN-binding split barrel"/>
    <property type="match status" value="1"/>
</dbReference>
<evidence type="ECO:0000313" key="4">
    <source>
        <dbReference type="EMBL" id="KPV53040.1"/>
    </source>
</evidence>
<dbReference type="InterPro" id="IPR012349">
    <property type="entry name" value="Split_barrel_FMN-bd"/>
</dbReference>
<dbReference type="InterPro" id="IPR002563">
    <property type="entry name" value="Flavin_Rdtase-like_dom"/>
</dbReference>
<evidence type="ECO:0000256" key="1">
    <source>
        <dbReference type="ARBA" id="ARBA00008898"/>
    </source>
</evidence>
<organism evidence="4 5">
    <name type="scientific">Kouleothrix aurantiaca</name>
    <dbReference type="NCBI Taxonomy" id="186479"/>
    <lineage>
        <taxon>Bacteria</taxon>
        <taxon>Bacillati</taxon>
        <taxon>Chloroflexota</taxon>
        <taxon>Chloroflexia</taxon>
        <taxon>Chloroflexales</taxon>
        <taxon>Roseiflexineae</taxon>
        <taxon>Roseiflexaceae</taxon>
        <taxon>Kouleothrix</taxon>
    </lineage>
</organism>
<evidence type="ECO:0000256" key="2">
    <source>
        <dbReference type="ARBA" id="ARBA00023002"/>
    </source>
</evidence>
<accession>A0A0P9DS61</accession>
<dbReference type="SMART" id="SM00903">
    <property type="entry name" value="Flavin_Reduct"/>
    <property type="match status" value="1"/>
</dbReference>
<dbReference type="GO" id="GO:0010181">
    <property type="term" value="F:FMN binding"/>
    <property type="evidence" value="ECO:0007669"/>
    <property type="project" value="InterPro"/>
</dbReference>
<gene>
    <name evidence="4" type="ORF">SE17_11955</name>
</gene>
<evidence type="ECO:0000259" key="3">
    <source>
        <dbReference type="SMART" id="SM00903"/>
    </source>
</evidence>
<dbReference type="InterPro" id="IPR050268">
    <property type="entry name" value="NADH-dep_flavin_reductase"/>
</dbReference>
<dbReference type="Proteomes" id="UP000050509">
    <property type="component" value="Unassembled WGS sequence"/>
</dbReference>
<dbReference type="PANTHER" id="PTHR30466">
    <property type="entry name" value="FLAVIN REDUCTASE"/>
    <property type="match status" value="1"/>
</dbReference>
<dbReference type="Gene3D" id="2.30.110.10">
    <property type="entry name" value="Electron Transport, Fmn-binding Protein, Chain A"/>
    <property type="match status" value="1"/>
</dbReference>